<accession>A0A3D1JIF3</accession>
<reference evidence="2 3" key="1">
    <citation type="journal article" date="2018" name="Nat. Biotechnol.">
        <title>A standardized bacterial taxonomy based on genome phylogeny substantially revises the tree of life.</title>
        <authorList>
            <person name="Parks D.H."/>
            <person name="Chuvochina M."/>
            <person name="Waite D.W."/>
            <person name="Rinke C."/>
            <person name="Skarshewski A."/>
            <person name="Chaumeil P.A."/>
            <person name="Hugenholtz P."/>
        </authorList>
    </citation>
    <scope>NUCLEOTIDE SEQUENCE [LARGE SCALE GENOMIC DNA]</scope>
    <source>
        <strain evidence="2">UBA8781</strain>
    </source>
</reference>
<dbReference type="Gene3D" id="3.60.10.10">
    <property type="entry name" value="Endonuclease/exonuclease/phosphatase"/>
    <property type="match status" value="1"/>
</dbReference>
<dbReference type="InterPro" id="IPR005135">
    <property type="entry name" value="Endo/exonuclease/phosphatase"/>
</dbReference>
<dbReference type="InterPro" id="IPR036691">
    <property type="entry name" value="Endo/exonu/phosph_ase_sf"/>
</dbReference>
<evidence type="ECO:0000313" key="2">
    <source>
        <dbReference type="EMBL" id="HCE18361.1"/>
    </source>
</evidence>
<dbReference type="AlphaFoldDB" id="A0A3D1JIF3"/>
<organism evidence="2 3">
    <name type="scientific">Anaerolinea thermolimosa</name>
    <dbReference type="NCBI Taxonomy" id="229919"/>
    <lineage>
        <taxon>Bacteria</taxon>
        <taxon>Bacillati</taxon>
        <taxon>Chloroflexota</taxon>
        <taxon>Anaerolineae</taxon>
        <taxon>Anaerolineales</taxon>
        <taxon>Anaerolineaceae</taxon>
        <taxon>Anaerolinea</taxon>
    </lineage>
</organism>
<dbReference type="PANTHER" id="PTHR12121:SF36">
    <property type="entry name" value="ENDONUCLEASE_EXONUCLEASE_PHOSPHATASE DOMAIN-CONTAINING PROTEIN"/>
    <property type="match status" value="1"/>
</dbReference>
<sequence>MIRVMTFNLRTAEARDGENAWANRRDLALERIHSFAPDLLGLEEVHDAEQSADVRAALPGYTWYGVRRGGSGPAPLEMTPALVRSEAFEVLEDRVFWLSPTPDVPGSTGWGAAYARTAVQLRLRHRASGQELYWIHTHLDYLPLAVRGMSHLLREVIDDLPLPIPLMLTGDFNAGKRSLVYRTLLGRATPRRLWDALRLAQPDGRGEGTFHAFGRLPRAQAIDWILVSEGLRVLEAGIDRTARDGRFPSDHFPVWAILETP</sequence>
<dbReference type="CDD" id="cd09083">
    <property type="entry name" value="EEP-1"/>
    <property type="match status" value="1"/>
</dbReference>
<protein>
    <recommendedName>
        <fullName evidence="1">Endonuclease/exonuclease/phosphatase domain-containing protein</fullName>
    </recommendedName>
</protein>
<dbReference type="PANTHER" id="PTHR12121">
    <property type="entry name" value="CARBON CATABOLITE REPRESSOR PROTEIN 4"/>
    <property type="match status" value="1"/>
</dbReference>
<name>A0A3D1JIF3_9CHLR</name>
<dbReference type="STRING" id="229919.GCA_001050195_00103"/>
<dbReference type="GO" id="GO:0000175">
    <property type="term" value="F:3'-5'-RNA exonuclease activity"/>
    <property type="evidence" value="ECO:0007669"/>
    <property type="project" value="TreeGrafter"/>
</dbReference>
<dbReference type="Pfam" id="PF03372">
    <property type="entry name" value="Exo_endo_phos"/>
    <property type="match status" value="1"/>
</dbReference>
<evidence type="ECO:0000313" key="3">
    <source>
        <dbReference type="Proteomes" id="UP000264141"/>
    </source>
</evidence>
<gene>
    <name evidence="2" type="ORF">DEQ80_10920</name>
</gene>
<evidence type="ECO:0000259" key="1">
    <source>
        <dbReference type="Pfam" id="PF03372"/>
    </source>
</evidence>
<dbReference type="InterPro" id="IPR050410">
    <property type="entry name" value="CCR4/nocturin_mRNA_transcr"/>
</dbReference>
<dbReference type="EMBL" id="DPBP01000041">
    <property type="protein sequence ID" value="HCE18361.1"/>
    <property type="molecule type" value="Genomic_DNA"/>
</dbReference>
<dbReference type="SUPFAM" id="SSF56219">
    <property type="entry name" value="DNase I-like"/>
    <property type="match status" value="1"/>
</dbReference>
<comment type="caution">
    <text evidence="2">The sequence shown here is derived from an EMBL/GenBank/DDBJ whole genome shotgun (WGS) entry which is preliminary data.</text>
</comment>
<feature type="domain" description="Endonuclease/exonuclease/phosphatase" evidence="1">
    <location>
        <begin position="5"/>
        <end position="251"/>
    </location>
</feature>
<proteinExistence type="predicted"/>
<dbReference type="Proteomes" id="UP000264141">
    <property type="component" value="Unassembled WGS sequence"/>
</dbReference>